<proteinExistence type="predicted"/>
<accession>A0A0F9MTG9</accession>
<reference evidence="1" key="1">
    <citation type="journal article" date="2015" name="Nature">
        <title>Complex archaea that bridge the gap between prokaryotes and eukaryotes.</title>
        <authorList>
            <person name="Spang A."/>
            <person name="Saw J.H."/>
            <person name="Jorgensen S.L."/>
            <person name="Zaremba-Niedzwiedzka K."/>
            <person name="Martijn J."/>
            <person name="Lind A.E."/>
            <person name="van Eijk R."/>
            <person name="Schleper C."/>
            <person name="Guy L."/>
            <person name="Ettema T.J."/>
        </authorList>
    </citation>
    <scope>NUCLEOTIDE SEQUENCE</scope>
</reference>
<name>A0A0F9MTG9_9ZZZZ</name>
<comment type="caution">
    <text evidence="1">The sequence shown here is derived from an EMBL/GenBank/DDBJ whole genome shotgun (WGS) entry which is preliminary data.</text>
</comment>
<organism evidence="1">
    <name type="scientific">marine sediment metagenome</name>
    <dbReference type="NCBI Taxonomy" id="412755"/>
    <lineage>
        <taxon>unclassified sequences</taxon>
        <taxon>metagenomes</taxon>
        <taxon>ecological metagenomes</taxon>
    </lineage>
</organism>
<protein>
    <submittedName>
        <fullName evidence="1">Uncharacterized protein</fullName>
    </submittedName>
</protein>
<dbReference type="EMBL" id="LAZR01008264">
    <property type="protein sequence ID" value="KKM79935.1"/>
    <property type="molecule type" value="Genomic_DNA"/>
</dbReference>
<evidence type="ECO:0000313" key="1">
    <source>
        <dbReference type="EMBL" id="KKM79935.1"/>
    </source>
</evidence>
<sequence length="305" mass="35522">MGDLSSEINELKSLNLFLHAIKGLPDIDKHPCFNSINYQDSIFPIFKIIVSEDDVEKEKEITPDVLLWKINNKTALILEIKGGNSVEEGDIDQIKKYLMIPIDQIQERIRNILEVPSIEVEHFYVGIVYYEKTIQSCITSLNCINKLDSIKKNFFILKQSPGESLNIWNPDFISFDNDLLSLLNNGIQIPSSPRRFIYITENPSVEGTMWAIVNYIHDKFFERTEINEIQIDPIQLKDEFRYSSVRLKRLGTALNYLVQIGCCTKEQNIYIFNFERFGNPELIKKRIMQIDTKKPPLIQQRLNPF</sequence>
<gene>
    <name evidence="1" type="ORF">LCGC14_1344950</name>
</gene>
<dbReference type="AlphaFoldDB" id="A0A0F9MTG9"/>